<organism evidence="1 2">
    <name type="scientific">Agrocybe pediades</name>
    <dbReference type="NCBI Taxonomy" id="84607"/>
    <lineage>
        <taxon>Eukaryota</taxon>
        <taxon>Fungi</taxon>
        <taxon>Dikarya</taxon>
        <taxon>Basidiomycota</taxon>
        <taxon>Agaricomycotina</taxon>
        <taxon>Agaricomycetes</taxon>
        <taxon>Agaricomycetidae</taxon>
        <taxon>Agaricales</taxon>
        <taxon>Agaricineae</taxon>
        <taxon>Strophariaceae</taxon>
        <taxon>Agrocybe</taxon>
    </lineage>
</organism>
<evidence type="ECO:0000313" key="2">
    <source>
        <dbReference type="Proteomes" id="UP000521872"/>
    </source>
</evidence>
<evidence type="ECO:0000313" key="1">
    <source>
        <dbReference type="EMBL" id="KAF4621179.1"/>
    </source>
</evidence>
<dbReference type="Gene3D" id="2.40.40.10">
    <property type="entry name" value="RlpA-like domain"/>
    <property type="match status" value="1"/>
</dbReference>
<dbReference type="InterPro" id="IPR036908">
    <property type="entry name" value="RlpA-like_sf"/>
</dbReference>
<dbReference type="SUPFAM" id="SSF50685">
    <property type="entry name" value="Barwin-like endoglucanases"/>
    <property type="match status" value="1"/>
</dbReference>
<protein>
    <submittedName>
        <fullName evidence="1">Uncharacterized protein</fullName>
    </submittedName>
</protein>
<accession>A0A8H4VV71</accession>
<gene>
    <name evidence="1" type="ORF">D9613_001132</name>
</gene>
<comment type="caution">
    <text evidence="1">The sequence shown here is derived from an EMBL/GenBank/DDBJ whole genome shotgun (WGS) entry which is preliminary data.</text>
</comment>
<dbReference type="AlphaFoldDB" id="A0A8H4VV71"/>
<dbReference type="EMBL" id="JAACJL010000015">
    <property type="protein sequence ID" value="KAF4621179.1"/>
    <property type="molecule type" value="Genomic_DNA"/>
</dbReference>
<sequence>MITLHKLGARSRVLVEGIKGRGCWRLTEQYTMLTPPKALLLVSLAAVSSLAQTIHGNLFLFVPDLGACGFTNTSEQVVASVPSKVFSSFPGAGANPNKNPICHHSVFIKFGSTNLTVPVVDYYVDKSTTNVGLSRAGFVKFADVNDGIVHNVSWSVV</sequence>
<name>A0A8H4VV71_9AGAR</name>
<proteinExistence type="predicted"/>
<keyword evidence="2" id="KW-1185">Reference proteome</keyword>
<dbReference type="Proteomes" id="UP000521872">
    <property type="component" value="Unassembled WGS sequence"/>
</dbReference>
<reference evidence="1 2" key="1">
    <citation type="submission" date="2019-12" db="EMBL/GenBank/DDBJ databases">
        <authorList>
            <person name="Floudas D."/>
            <person name="Bentzer J."/>
            <person name="Ahren D."/>
            <person name="Johansson T."/>
            <person name="Persson P."/>
            <person name="Tunlid A."/>
        </authorList>
    </citation>
    <scope>NUCLEOTIDE SEQUENCE [LARGE SCALE GENOMIC DNA]</scope>
    <source>
        <strain evidence="1 2">CBS 102.39</strain>
    </source>
</reference>